<keyword evidence="1" id="KW-0732">Signal</keyword>
<feature type="signal peptide" evidence="1">
    <location>
        <begin position="1"/>
        <end position="20"/>
    </location>
</feature>
<dbReference type="WBParaSite" id="ACRNAN_scaffold6997.g14022.t1">
    <property type="protein sequence ID" value="ACRNAN_scaffold6997.g14022.t1"/>
    <property type="gene ID" value="ACRNAN_scaffold6997.g14022"/>
</dbReference>
<dbReference type="Proteomes" id="UP000887540">
    <property type="component" value="Unplaced"/>
</dbReference>
<feature type="chain" id="PRO_5037456640" evidence="1">
    <location>
        <begin position="21"/>
        <end position="103"/>
    </location>
</feature>
<name>A0A914EDA3_9BILA</name>
<dbReference type="AlphaFoldDB" id="A0A914EDA3"/>
<proteinExistence type="predicted"/>
<reference evidence="3" key="1">
    <citation type="submission" date="2022-11" db="UniProtKB">
        <authorList>
            <consortium name="WormBaseParasite"/>
        </authorList>
    </citation>
    <scope>IDENTIFICATION</scope>
</reference>
<protein>
    <submittedName>
        <fullName evidence="3">Uncharacterized protein</fullName>
    </submittedName>
</protein>
<organism evidence="2 3">
    <name type="scientific">Acrobeloides nanus</name>
    <dbReference type="NCBI Taxonomy" id="290746"/>
    <lineage>
        <taxon>Eukaryota</taxon>
        <taxon>Metazoa</taxon>
        <taxon>Ecdysozoa</taxon>
        <taxon>Nematoda</taxon>
        <taxon>Chromadorea</taxon>
        <taxon>Rhabditida</taxon>
        <taxon>Tylenchina</taxon>
        <taxon>Cephalobomorpha</taxon>
        <taxon>Cephaloboidea</taxon>
        <taxon>Cephalobidae</taxon>
        <taxon>Acrobeloides</taxon>
    </lineage>
</organism>
<evidence type="ECO:0000313" key="2">
    <source>
        <dbReference type="Proteomes" id="UP000887540"/>
    </source>
</evidence>
<evidence type="ECO:0000313" key="3">
    <source>
        <dbReference type="WBParaSite" id="ACRNAN_scaffold6997.g14022.t1"/>
    </source>
</evidence>
<sequence>MAKIIFLSFVFLIILDECQSEGLRSDFNDNNANTLVKNHPTLMEIFAKLRRKLRKGKDTSLGDIDDISNDSGSQQEDLDFLINHGHLQTVLHRFGNMCNRFLS</sequence>
<accession>A0A914EDA3</accession>
<evidence type="ECO:0000256" key="1">
    <source>
        <dbReference type="SAM" id="SignalP"/>
    </source>
</evidence>
<keyword evidence="2" id="KW-1185">Reference proteome</keyword>